<dbReference type="Proteomes" id="UP000282311">
    <property type="component" value="Unassembled WGS sequence"/>
</dbReference>
<reference evidence="2 3" key="1">
    <citation type="journal article" date="2007" name="Int. J. Syst. Evol. Microbiol.">
        <title>Paenibacillus ginsengarvi sp. nov., isolated from soil from ginseng cultivation.</title>
        <authorList>
            <person name="Yoon M.H."/>
            <person name="Ten L.N."/>
            <person name="Im W.T."/>
        </authorList>
    </citation>
    <scope>NUCLEOTIDE SEQUENCE [LARGE SCALE GENOMIC DNA]</scope>
    <source>
        <strain evidence="2 3">KCTC 13059</strain>
    </source>
</reference>
<evidence type="ECO:0000259" key="1">
    <source>
        <dbReference type="Pfam" id="PF13088"/>
    </source>
</evidence>
<organism evidence="2 3">
    <name type="scientific">Paenibacillus ginsengarvi</name>
    <dbReference type="NCBI Taxonomy" id="400777"/>
    <lineage>
        <taxon>Bacteria</taxon>
        <taxon>Bacillati</taxon>
        <taxon>Bacillota</taxon>
        <taxon>Bacilli</taxon>
        <taxon>Bacillales</taxon>
        <taxon>Paenibacillaceae</taxon>
        <taxon>Paenibacillus</taxon>
    </lineage>
</organism>
<proteinExistence type="predicted"/>
<dbReference type="CDD" id="cd15482">
    <property type="entry name" value="Sialidase_non-viral"/>
    <property type="match status" value="1"/>
</dbReference>
<gene>
    <name evidence="2" type="ORF">D7M11_01090</name>
</gene>
<dbReference type="OrthoDB" id="7294637at2"/>
<dbReference type="Gene3D" id="2.120.10.10">
    <property type="match status" value="1"/>
</dbReference>
<keyword evidence="3" id="KW-1185">Reference proteome</keyword>
<dbReference type="Pfam" id="PF13088">
    <property type="entry name" value="BNR_2"/>
    <property type="match status" value="1"/>
</dbReference>
<dbReference type="SUPFAM" id="SSF50939">
    <property type="entry name" value="Sialidases"/>
    <property type="match status" value="1"/>
</dbReference>
<dbReference type="AlphaFoldDB" id="A0A3B0CP93"/>
<dbReference type="EMBL" id="RBAH01000001">
    <property type="protein sequence ID" value="RKN87003.1"/>
    <property type="molecule type" value="Genomic_DNA"/>
</dbReference>
<dbReference type="PANTHER" id="PTHR43752">
    <property type="entry name" value="BNR/ASP-BOX REPEAT FAMILY PROTEIN"/>
    <property type="match status" value="1"/>
</dbReference>
<accession>A0A3B0CP93</accession>
<feature type="domain" description="Sialidase" evidence="1">
    <location>
        <begin position="138"/>
        <end position="297"/>
    </location>
</feature>
<protein>
    <submittedName>
        <fullName evidence="2">Exo-alpha-sialidase</fullName>
    </submittedName>
</protein>
<sequence length="328" mass="35965">MWKLSDQHVLVGFMNIACNYSVPGQLNHDRVETYGRIAAARTLDGGRTWSEAADIEDNYHLAEPLLYGPARKIAEGADFSDPNVLLACWSTPNSGSDKAKAWIKLSRDGGAVWGEAVLLPGCGIPRYQGRPSYIVRPDGVILLFLTAKPKTNPHDRPVVFASFDSGVNWSLISLMPASHEYRMICPSPVLLPSGTILAAVRCKPDMIAAWNELYASEDGGRTWRFVSRINDHGDVVDLKLLSDGRLLAVYGYRRPPFGIRAACSEDGGRTWGPELILRDDGGSKDLGYPRAVETTPGEVLAAYYFNEANDPNGYDGGIRHIAATRFKP</sequence>
<dbReference type="InterPro" id="IPR036278">
    <property type="entry name" value="Sialidase_sf"/>
</dbReference>
<evidence type="ECO:0000313" key="3">
    <source>
        <dbReference type="Proteomes" id="UP000282311"/>
    </source>
</evidence>
<comment type="caution">
    <text evidence="2">The sequence shown here is derived from an EMBL/GenBank/DDBJ whole genome shotgun (WGS) entry which is preliminary data.</text>
</comment>
<dbReference type="InterPro" id="IPR011040">
    <property type="entry name" value="Sialidase"/>
</dbReference>
<evidence type="ECO:0000313" key="2">
    <source>
        <dbReference type="EMBL" id="RKN87003.1"/>
    </source>
</evidence>
<dbReference type="PANTHER" id="PTHR43752:SF2">
    <property type="entry name" value="BNR_ASP-BOX REPEAT FAMILY PROTEIN"/>
    <property type="match status" value="1"/>
</dbReference>
<name>A0A3B0CP93_9BACL</name>